<feature type="non-terminal residue" evidence="1">
    <location>
        <position position="255"/>
    </location>
</feature>
<dbReference type="AlphaFoldDB" id="A0A5J4RSL2"/>
<evidence type="ECO:0000313" key="1">
    <source>
        <dbReference type="EMBL" id="KAA6336003.1"/>
    </source>
</evidence>
<comment type="caution">
    <text evidence="1">The sequence shown here is derived from an EMBL/GenBank/DDBJ whole genome shotgun (WGS) entry which is preliminary data.</text>
</comment>
<gene>
    <name evidence="1" type="ORF">EZS28_052914</name>
</gene>
<proteinExistence type="predicted"/>
<reference evidence="1 2" key="1">
    <citation type="submission" date="2019-03" db="EMBL/GenBank/DDBJ databases">
        <title>Single cell metagenomics reveals metabolic interactions within the superorganism composed of flagellate Streblomastix strix and complex community of Bacteroidetes bacteria on its surface.</title>
        <authorList>
            <person name="Treitli S.C."/>
            <person name="Kolisko M."/>
            <person name="Husnik F."/>
            <person name="Keeling P."/>
            <person name="Hampl V."/>
        </authorList>
    </citation>
    <scope>NUCLEOTIDE SEQUENCE [LARGE SCALE GENOMIC DNA]</scope>
    <source>
        <strain evidence="1">ST1C</strain>
    </source>
</reference>
<feature type="non-terminal residue" evidence="1">
    <location>
        <position position="1"/>
    </location>
</feature>
<protein>
    <recommendedName>
        <fullName evidence="3">Right handed beta helix domain-containing protein</fullName>
    </recommendedName>
</protein>
<evidence type="ECO:0000313" key="2">
    <source>
        <dbReference type="Proteomes" id="UP000324800"/>
    </source>
</evidence>
<dbReference type="EMBL" id="SNRW01041684">
    <property type="protein sequence ID" value="KAA6336003.1"/>
    <property type="molecule type" value="Genomic_DNA"/>
</dbReference>
<evidence type="ECO:0008006" key="3">
    <source>
        <dbReference type="Google" id="ProtNLM"/>
    </source>
</evidence>
<sequence length="255" mass="27680">ALNSGGGLYNYIVSNQTLELSNVTFDNCSAVNGGAIYSNINAGGKLIIENSCKLSQCKATLGNGGGIFVYINFASQFEFEIIDTIIEYCEAKSDTSYDIPPTGYGGGIFLFGPGDYDPSSQRLDLKGMKIYNNSASSGGQSLYVVMTKVEEWCKYGGEGEYVKGNYSDGISNKNELQGIAKDQSSFNTLYPQEIQAQQNHLQYFWTSQIASLISVGVILNVSNTDAPLQFSIKGRGMIQDKLCVKLIEIESKTSV</sequence>
<dbReference type="InterPro" id="IPR011050">
    <property type="entry name" value="Pectin_lyase_fold/virulence"/>
</dbReference>
<accession>A0A5J4RSL2</accession>
<dbReference type="SUPFAM" id="SSF51126">
    <property type="entry name" value="Pectin lyase-like"/>
    <property type="match status" value="1"/>
</dbReference>
<dbReference type="Proteomes" id="UP000324800">
    <property type="component" value="Unassembled WGS sequence"/>
</dbReference>
<name>A0A5J4RSL2_9EUKA</name>
<organism evidence="1 2">
    <name type="scientific">Streblomastix strix</name>
    <dbReference type="NCBI Taxonomy" id="222440"/>
    <lineage>
        <taxon>Eukaryota</taxon>
        <taxon>Metamonada</taxon>
        <taxon>Preaxostyla</taxon>
        <taxon>Oxymonadida</taxon>
        <taxon>Streblomastigidae</taxon>
        <taxon>Streblomastix</taxon>
    </lineage>
</organism>